<sequence length="151" mass="16320">MKPQPFIVSPDNYEPALNVIGTKVTVLASNDATQGYEITLQQGDEGMGPPLHSHAWDESFFVLKGQIEFSYDNKTVMCLPGTLVHVPAGTVHGFRYGPGGGEMFELTGQGSMATRMFTAFNREIPPGPPDIPKVLEVLKQNGVTVASQVEV</sequence>
<evidence type="ECO:0000313" key="2">
    <source>
        <dbReference type="EMBL" id="WNM62353.1"/>
    </source>
</evidence>
<accession>A0AA96JWB9</accession>
<feature type="domain" description="Cupin type-2" evidence="1">
    <location>
        <begin position="48"/>
        <end position="95"/>
    </location>
</feature>
<dbReference type="InterPro" id="IPR013096">
    <property type="entry name" value="Cupin_2"/>
</dbReference>
<dbReference type="Proteomes" id="UP001302494">
    <property type="component" value="Chromosome"/>
</dbReference>
<dbReference type="PANTHER" id="PTHR36440">
    <property type="entry name" value="PUTATIVE (AFU_ORTHOLOGUE AFUA_8G07350)-RELATED"/>
    <property type="match status" value="1"/>
</dbReference>
<gene>
    <name evidence="2" type="ORF">PQG83_01000</name>
</gene>
<dbReference type="AlphaFoldDB" id="A0AA96JWB9"/>
<dbReference type="EMBL" id="CP116968">
    <property type="protein sequence ID" value="WNM62353.1"/>
    <property type="molecule type" value="Genomic_DNA"/>
</dbReference>
<organism evidence="2 3">
    <name type="scientific">Candidatus Nitrospira neomarina</name>
    <dbReference type="NCBI Taxonomy" id="3020899"/>
    <lineage>
        <taxon>Bacteria</taxon>
        <taxon>Pseudomonadati</taxon>
        <taxon>Nitrospirota</taxon>
        <taxon>Nitrospiria</taxon>
        <taxon>Nitrospirales</taxon>
        <taxon>Nitrospiraceae</taxon>
        <taxon>Nitrospira</taxon>
    </lineage>
</organism>
<dbReference type="KEGG" id="nneo:PQG83_01000"/>
<evidence type="ECO:0000259" key="1">
    <source>
        <dbReference type="Pfam" id="PF07883"/>
    </source>
</evidence>
<reference evidence="2 3" key="1">
    <citation type="submission" date="2023-01" db="EMBL/GenBank/DDBJ databases">
        <title>Cultivation and genomic characterization of new, ubiquitous marine nitrite-oxidizing bacteria from the Nitrospirales.</title>
        <authorList>
            <person name="Mueller A.J."/>
            <person name="Daebeler A."/>
            <person name="Herbold C.W."/>
            <person name="Kirkegaard R.H."/>
            <person name="Daims H."/>
        </authorList>
    </citation>
    <scope>NUCLEOTIDE SEQUENCE [LARGE SCALE GENOMIC DNA]</scope>
    <source>
        <strain evidence="2 3">DK</strain>
    </source>
</reference>
<dbReference type="PANTHER" id="PTHR36440:SF1">
    <property type="entry name" value="PUTATIVE (AFU_ORTHOLOGUE AFUA_8G07350)-RELATED"/>
    <property type="match status" value="1"/>
</dbReference>
<proteinExistence type="predicted"/>
<dbReference type="InterPro" id="IPR053146">
    <property type="entry name" value="QDO-like"/>
</dbReference>
<dbReference type="Gene3D" id="2.60.120.10">
    <property type="entry name" value="Jelly Rolls"/>
    <property type="match status" value="1"/>
</dbReference>
<keyword evidence="3" id="KW-1185">Reference proteome</keyword>
<dbReference type="RefSeq" id="WP_312745716.1">
    <property type="nucleotide sequence ID" value="NZ_CP116968.1"/>
</dbReference>
<protein>
    <submittedName>
        <fullName evidence="2">Cupin domain-containing protein</fullName>
    </submittedName>
</protein>
<dbReference type="Pfam" id="PF07883">
    <property type="entry name" value="Cupin_2"/>
    <property type="match status" value="1"/>
</dbReference>
<dbReference type="InterPro" id="IPR011051">
    <property type="entry name" value="RmlC_Cupin_sf"/>
</dbReference>
<dbReference type="SUPFAM" id="SSF51182">
    <property type="entry name" value="RmlC-like cupins"/>
    <property type="match status" value="1"/>
</dbReference>
<name>A0AA96JWB9_9BACT</name>
<evidence type="ECO:0000313" key="3">
    <source>
        <dbReference type="Proteomes" id="UP001302494"/>
    </source>
</evidence>
<dbReference type="InterPro" id="IPR014710">
    <property type="entry name" value="RmlC-like_jellyroll"/>
</dbReference>